<evidence type="ECO:0000259" key="1">
    <source>
        <dbReference type="PROSITE" id="PS50181"/>
    </source>
</evidence>
<dbReference type="Gramene" id="TVU41805">
    <property type="protein sequence ID" value="TVU41805"/>
    <property type="gene ID" value="EJB05_15357"/>
</dbReference>
<keyword evidence="3" id="KW-1185">Reference proteome</keyword>
<sequence>MAPPPPSLTVLLDELVGEILLRLPPDEPADILRASLVCKRWRRLLSDPAFGRRYRELHRSPPLLGFFHSICSVGLFPPFVSTVASPCSPPTLDCSSWETLDCHHGRVLIYRSAPMV</sequence>
<dbReference type="PROSITE" id="PS50181">
    <property type="entry name" value="FBOX"/>
    <property type="match status" value="1"/>
</dbReference>
<dbReference type="Gene3D" id="1.20.1280.50">
    <property type="match status" value="1"/>
</dbReference>
<evidence type="ECO:0000313" key="3">
    <source>
        <dbReference type="Proteomes" id="UP000324897"/>
    </source>
</evidence>
<feature type="non-terminal residue" evidence="2">
    <location>
        <position position="1"/>
    </location>
</feature>
<accession>A0A5J9W1P1</accession>
<name>A0A5J9W1P1_9POAL</name>
<protein>
    <recommendedName>
        <fullName evidence="1">F-box domain-containing protein</fullName>
    </recommendedName>
</protein>
<feature type="domain" description="F-box" evidence="1">
    <location>
        <begin position="5"/>
        <end position="57"/>
    </location>
</feature>
<dbReference type="Pfam" id="PF00646">
    <property type="entry name" value="F-box"/>
    <property type="match status" value="1"/>
</dbReference>
<dbReference type="InterPro" id="IPR036047">
    <property type="entry name" value="F-box-like_dom_sf"/>
</dbReference>
<dbReference type="AlphaFoldDB" id="A0A5J9W1P1"/>
<dbReference type="Proteomes" id="UP000324897">
    <property type="component" value="Chromosome 4"/>
</dbReference>
<dbReference type="SMART" id="SM00256">
    <property type="entry name" value="FBOX"/>
    <property type="match status" value="1"/>
</dbReference>
<dbReference type="PANTHER" id="PTHR32133">
    <property type="entry name" value="OS07G0120400 PROTEIN"/>
    <property type="match status" value="1"/>
</dbReference>
<dbReference type="PANTHER" id="PTHR32133:SF408">
    <property type="entry name" value="OS07G0120400 PROTEIN"/>
    <property type="match status" value="1"/>
</dbReference>
<proteinExistence type="predicted"/>
<evidence type="ECO:0000313" key="2">
    <source>
        <dbReference type="EMBL" id="TVU41805.1"/>
    </source>
</evidence>
<dbReference type="SUPFAM" id="SSF81383">
    <property type="entry name" value="F-box domain"/>
    <property type="match status" value="1"/>
</dbReference>
<gene>
    <name evidence="2" type="ORF">EJB05_15357</name>
</gene>
<organism evidence="2 3">
    <name type="scientific">Eragrostis curvula</name>
    <name type="common">weeping love grass</name>
    <dbReference type="NCBI Taxonomy" id="38414"/>
    <lineage>
        <taxon>Eukaryota</taxon>
        <taxon>Viridiplantae</taxon>
        <taxon>Streptophyta</taxon>
        <taxon>Embryophyta</taxon>
        <taxon>Tracheophyta</taxon>
        <taxon>Spermatophyta</taxon>
        <taxon>Magnoliopsida</taxon>
        <taxon>Liliopsida</taxon>
        <taxon>Poales</taxon>
        <taxon>Poaceae</taxon>
        <taxon>PACMAD clade</taxon>
        <taxon>Chloridoideae</taxon>
        <taxon>Eragrostideae</taxon>
        <taxon>Eragrostidinae</taxon>
        <taxon>Eragrostis</taxon>
    </lineage>
</organism>
<dbReference type="OrthoDB" id="687793at2759"/>
<comment type="caution">
    <text evidence="2">The sequence shown here is derived from an EMBL/GenBank/DDBJ whole genome shotgun (WGS) entry which is preliminary data.</text>
</comment>
<reference evidence="2 3" key="1">
    <citation type="journal article" date="2019" name="Sci. Rep.">
        <title>A high-quality genome of Eragrostis curvula grass provides insights into Poaceae evolution and supports new strategies to enhance forage quality.</title>
        <authorList>
            <person name="Carballo J."/>
            <person name="Santos B.A.C.M."/>
            <person name="Zappacosta D."/>
            <person name="Garbus I."/>
            <person name="Selva J.P."/>
            <person name="Gallo C.A."/>
            <person name="Diaz A."/>
            <person name="Albertini E."/>
            <person name="Caccamo M."/>
            <person name="Echenique V."/>
        </authorList>
    </citation>
    <scope>NUCLEOTIDE SEQUENCE [LARGE SCALE GENOMIC DNA]</scope>
    <source>
        <strain evidence="3">cv. Victoria</strain>
        <tissue evidence="2">Leaf</tissue>
    </source>
</reference>
<dbReference type="EMBL" id="RWGY01000007">
    <property type="protein sequence ID" value="TVU41805.1"/>
    <property type="molecule type" value="Genomic_DNA"/>
</dbReference>
<dbReference type="InterPro" id="IPR001810">
    <property type="entry name" value="F-box_dom"/>
</dbReference>